<name>A0A671FRR7_RHIFE</name>
<dbReference type="OMA" id="NCDIRTA"/>
<dbReference type="InParanoid" id="A0A671FRR7"/>
<protein>
    <submittedName>
        <fullName evidence="1">Uncharacterized protein</fullName>
    </submittedName>
</protein>
<organism evidence="1 2">
    <name type="scientific">Rhinolophus ferrumequinum</name>
    <name type="common">Greater horseshoe bat</name>
    <dbReference type="NCBI Taxonomy" id="59479"/>
    <lineage>
        <taxon>Eukaryota</taxon>
        <taxon>Metazoa</taxon>
        <taxon>Chordata</taxon>
        <taxon>Craniata</taxon>
        <taxon>Vertebrata</taxon>
        <taxon>Euteleostomi</taxon>
        <taxon>Mammalia</taxon>
        <taxon>Eutheria</taxon>
        <taxon>Laurasiatheria</taxon>
        <taxon>Chiroptera</taxon>
        <taxon>Yinpterochiroptera</taxon>
        <taxon>Rhinolophoidea</taxon>
        <taxon>Rhinolophidae</taxon>
        <taxon>Rhinolophinae</taxon>
        <taxon>Rhinolophus</taxon>
    </lineage>
</organism>
<accession>A0A671FRR7</accession>
<proteinExistence type="predicted"/>
<dbReference type="PANTHER" id="PTHR11717">
    <property type="entry name" value="LOW MOLECULAR WEIGHT PROTEIN TYROSINE PHOSPHATASE"/>
    <property type="match status" value="1"/>
</dbReference>
<reference evidence="1 2" key="1">
    <citation type="journal article" date="2015" name="Annu Rev Anim Biosci">
        <title>The Genome 10K Project: a way forward.</title>
        <authorList>
            <person name="Koepfli K.P."/>
            <person name="Paten B."/>
            <person name="O'Brien S.J."/>
            <person name="Koepfli K.P."/>
            <person name="Paten B."/>
            <person name="Antunes A."/>
            <person name="Belov K."/>
            <person name="Bustamante C."/>
            <person name="Castoe T.A."/>
            <person name="Clawson H."/>
            <person name="Crawford A.J."/>
            <person name="Diekhans M."/>
            <person name="Distel D."/>
            <person name="Durbin R."/>
            <person name="Earl D."/>
            <person name="Fujita M.K."/>
            <person name="Gamble T."/>
            <person name="Georges A."/>
            <person name="Gemmell N."/>
            <person name="Gilbert M.T."/>
            <person name="Graves J.M."/>
            <person name="Green R.E."/>
            <person name="Hickey G."/>
            <person name="Jarvis E.D."/>
            <person name="Johnson W."/>
            <person name="Komissarov A."/>
            <person name="Korf I."/>
            <person name="Kuhn R."/>
            <person name="Larkin D.M."/>
            <person name="Lewin H."/>
            <person name="Lopez J.V."/>
            <person name="Ma J."/>
            <person name="Marques-Bonet T."/>
            <person name="Miller W."/>
            <person name="Murphy R."/>
            <person name="Pevzner P."/>
            <person name="Shapiro B."/>
            <person name="Steiner C."/>
            <person name="Tamazian G."/>
            <person name="Venkatesh B."/>
            <person name="Wang J."/>
            <person name="Wayne R."/>
            <person name="Wiley E."/>
            <person name="Yang H."/>
            <person name="Zhang G."/>
            <person name="Haussler D."/>
            <person name="Ryder O."/>
            <person name="O'Brien S.J."/>
        </authorList>
    </citation>
    <scope>NUCLEOTIDE SEQUENCE</scope>
</reference>
<dbReference type="Ensembl" id="ENSRFET00010027322.1">
    <property type="protein sequence ID" value="ENSRFEP00010025138.1"/>
    <property type="gene ID" value="ENSRFEG00010016733.1"/>
</dbReference>
<reference evidence="1 2" key="2">
    <citation type="journal article" date="2018" name="Annu Rev Anim Biosci">
        <title>Bat Biology, Genomes, and the Bat1K Project: To Generate Chromosome-Level Genomes for All Living Bat Species.</title>
        <authorList>
            <person name="Teeling E.C."/>
            <person name="Vernes S.C."/>
            <person name="Davalos L.M."/>
            <person name="Ray D.A."/>
            <person name="Gilbert M.T.P."/>
            <person name="Myers E."/>
        </authorList>
    </citation>
    <scope>NUCLEOTIDE SEQUENCE</scope>
</reference>
<dbReference type="InterPro" id="IPR050438">
    <property type="entry name" value="LMW_PTPase"/>
</dbReference>
<dbReference type="InterPro" id="IPR036196">
    <property type="entry name" value="Ptyr_pPase_sf"/>
</dbReference>
<reference evidence="2" key="3">
    <citation type="submission" date="2018-12" db="EMBL/GenBank/DDBJ databases">
        <title>G10K-VGP greater horseshoe bat female genome, primary haplotype.</title>
        <authorList>
            <person name="Teeling E."/>
            <person name="Myers G."/>
            <person name="Vernes S."/>
            <person name="Pippel M."/>
            <person name="Winkler S."/>
            <person name="Fedrigo O."/>
            <person name="Rhie A."/>
            <person name="Koren S."/>
            <person name="Phillippy A."/>
            <person name="Lewin H."/>
            <person name="Damas J."/>
            <person name="Howe K."/>
            <person name="Mountcastle J."/>
            <person name="Jarvis E.D."/>
        </authorList>
    </citation>
    <scope>NUCLEOTIDE SEQUENCE [LARGE SCALE GENOMIC DNA]</scope>
</reference>
<dbReference type="SUPFAM" id="SSF52788">
    <property type="entry name" value="Phosphotyrosine protein phosphatases I"/>
    <property type="match status" value="1"/>
</dbReference>
<keyword evidence="2" id="KW-1185">Reference proteome</keyword>
<reference evidence="1" key="5">
    <citation type="submission" date="2025-09" db="UniProtKB">
        <authorList>
            <consortium name="Ensembl"/>
        </authorList>
    </citation>
    <scope>IDENTIFICATION</scope>
</reference>
<dbReference type="AlphaFoldDB" id="A0A671FRR7"/>
<dbReference type="PANTHER" id="PTHR11717:SF34">
    <property type="entry name" value="LOW MOLECULAR WEIGHT PHOSPHOTYROSINE PROTEIN PHOSPHATASE"/>
    <property type="match status" value="1"/>
</dbReference>
<dbReference type="Gene3D" id="3.40.50.2300">
    <property type="match status" value="1"/>
</dbReference>
<evidence type="ECO:0000313" key="2">
    <source>
        <dbReference type="Proteomes" id="UP000472240"/>
    </source>
</evidence>
<reference evidence="1" key="4">
    <citation type="submission" date="2025-08" db="UniProtKB">
        <authorList>
            <consortium name="Ensembl"/>
        </authorList>
    </citation>
    <scope>IDENTIFICATION</scope>
</reference>
<evidence type="ECO:0000313" key="1">
    <source>
        <dbReference type="Ensembl" id="ENSRFEP00010025138.1"/>
    </source>
</evidence>
<dbReference type="GO" id="GO:0004725">
    <property type="term" value="F:protein tyrosine phosphatase activity"/>
    <property type="evidence" value="ECO:0007669"/>
    <property type="project" value="TreeGrafter"/>
</dbReference>
<sequence length="84" mass="9086">MAQQVPKSGLLECPGNICGSPIAEAVSRILVTDQNVSHNWLDSAVTSTNSKAILELLGSCNPQKQLIIEDPYHGDDSSFEIVYQ</sequence>
<dbReference type="Proteomes" id="UP000472240">
    <property type="component" value="Chromosome 17"/>
</dbReference>